<organism evidence="3 4">
    <name type="scientific">Acidicapsa dinghuensis</name>
    <dbReference type="NCBI Taxonomy" id="2218256"/>
    <lineage>
        <taxon>Bacteria</taxon>
        <taxon>Pseudomonadati</taxon>
        <taxon>Acidobacteriota</taxon>
        <taxon>Terriglobia</taxon>
        <taxon>Terriglobales</taxon>
        <taxon>Acidobacteriaceae</taxon>
        <taxon>Acidicapsa</taxon>
    </lineage>
</organism>
<protein>
    <submittedName>
        <fullName evidence="3">Glycoside hydrolase family 15 protein</fullName>
    </submittedName>
</protein>
<dbReference type="InterPro" id="IPR014718">
    <property type="entry name" value="GH-type_carb-bd"/>
</dbReference>
<keyword evidence="3" id="KW-0378">Hydrolase</keyword>
<dbReference type="Pfam" id="PF09137">
    <property type="entry name" value="Glucodextran_N"/>
    <property type="match status" value="1"/>
</dbReference>
<dbReference type="InterPro" id="IPR011613">
    <property type="entry name" value="GH15-like"/>
</dbReference>
<dbReference type="EMBL" id="JBHSPH010000002">
    <property type="protein sequence ID" value="MFC5862358.1"/>
    <property type="molecule type" value="Genomic_DNA"/>
</dbReference>
<dbReference type="Pfam" id="PF00723">
    <property type="entry name" value="Glyco_hydro_15"/>
    <property type="match status" value="1"/>
</dbReference>
<gene>
    <name evidence="3" type="ORF">ACFPT7_08660</name>
</gene>
<dbReference type="Proteomes" id="UP001596091">
    <property type="component" value="Unassembled WGS sequence"/>
</dbReference>
<reference evidence="4" key="1">
    <citation type="journal article" date="2019" name="Int. J. Syst. Evol. Microbiol.">
        <title>The Global Catalogue of Microorganisms (GCM) 10K type strain sequencing project: providing services to taxonomists for standard genome sequencing and annotation.</title>
        <authorList>
            <consortium name="The Broad Institute Genomics Platform"/>
            <consortium name="The Broad Institute Genome Sequencing Center for Infectious Disease"/>
            <person name="Wu L."/>
            <person name="Ma J."/>
        </authorList>
    </citation>
    <scope>NUCLEOTIDE SEQUENCE [LARGE SCALE GENOMIC DNA]</scope>
    <source>
        <strain evidence="4">JCM 4087</strain>
    </source>
</reference>
<sequence length="799" mass="89613">MQQVIGKEAFGKPGIEPRWTHSNKTGVGTAYSASSHLWFTIWNGIVTEVYHPTVDRPQLRDLQYLVTDGHTFFHEEKRDLTVSTERISDHALGYRVVNADPEERYTLTKEVIVDPHLPCLLQRTMLKSRNRKLLADLKLFTLCAPHLETGGAGNCGYVAVANGQRILMAKKGSKWMAMAATVPFSRLSCGYVGASDGWTDLHEDFSMDWEFEIASDGNVALTGELDLSETREFTLGLAFGDSEQRAVANLFQSLATPFEKHLDRYKRQWDEAASHLKPLKGASFDKGNLYNNSCSLLLAHEDKSFAGALVASLAIPWGEAKGDNDHGGYHLVWTRDMVNSATALLAAGDTATPLRALIYLAVAQHADGGFAQNFWVNGEAYLHGIQLDEVAFPMLLAWRLRREKALADFDPSNMVLNGAAYLIRNGPVTQQERWEEASGYSPSTLASNIAALICASAMCRDKSDEETANFIEEYADYLESHIETWTVTRTGSLLDGVSTYYMRILPEQIGQPHPGEDKELRMLHIANHAPGEPCDFPARNVVDGGFLELVRYGIRRVDDPIIVDTIKVIDAVLKTDTPAGPAWHRYNHDGYGQQAPGEPFTKYGVGRIWPLLAGERGHYELAAGRSTEPYIRAMEGFASNTGLLPEQSWDEADRPEIHMWLGKPTGSAMPLMWAHAEYIKLLRSTADGKVYDAIPEVARRYLGKRSRRKRLEVWKPNRHVRFMQHGEILRVHGNAPFVLHWSDDNWQSVHDTHSTRNALQIDYADLPESASSASTIIRFTFFWTQTSCWEEKDYIVTIQ</sequence>
<dbReference type="InterPro" id="IPR015220">
    <property type="entry name" value="Glucodextranase_N"/>
</dbReference>
<feature type="domain" description="GH15-like" evidence="1">
    <location>
        <begin position="288"/>
        <end position="681"/>
    </location>
</feature>
<name>A0ABW1EG68_9BACT</name>
<feature type="domain" description="Glucodextranase N-terminal" evidence="2">
    <location>
        <begin position="9"/>
        <end position="271"/>
    </location>
</feature>
<comment type="caution">
    <text evidence="3">The sequence shown here is derived from an EMBL/GenBank/DDBJ whole genome shotgun (WGS) entry which is preliminary data.</text>
</comment>
<dbReference type="InterPro" id="IPR012341">
    <property type="entry name" value="6hp_glycosidase-like_sf"/>
</dbReference>
<dbReference type="RefSeq" id="WP_263338875.1">
    <property type="nucleotide sequence ID" value="NZ_JAGSYH010000004.1"/>
</dbReference>
<dbReference type="PANTHER" id="PTHR31616">
    <property type="entry name" value="TREHALASE"/>
    <property type="match status" value="1"/>
</dbReference>
<accession>A0ABW1EG68</accession>
<dbReference type="InterPro" id="IPR011013">
    <property type="entry name" value="Gal_mutarotase_sf_dom"/>
</dbReference>
<dbReference type="PANTHER" id="PTHR31616:SF0">
    <property type="entry name" value="GLUCAN 1,4-ALPHA-GLUCOSIDASE"/>
    <property type="match status" value="1"/>
</dbReference>
<dbReference type="CDD" id="cd07430">
    <property type="entry name" value="GH15_N"/>
    <property type="match status" value="1"/>
</dbReference>
<dbReference type="InterPro" id="IPR008928">
    <property type="entry name" value="6-hairpin_glycosidase_sf"/>
</dbReference>
<dbReference type="Gene3D" id="1.50.10.10">
    <property type="match status" value="1"/>
</dbReference>
<evidence type="ECO:0000259" key="2">
    <source>
        <dbReference type="Pfam" id="PF09137"/>
    </source>
</evidence>
<dbReference type="Gene3D" id="2.70.98.10">
    <property type="match status" value="1"/>
</dbReference>
<proteinExistence type="predicted"/>
<dbReference type="SUPFAM" id="SSF48208">
    <property type="entry name" value="Six-hairpin glycosidases"/>
    <property type="match status" value="1"/>
</dbReference>
<keyword evidence="4" id="KW-1185">Reference proteome</keyword>
<dbReference type="SUPFAM" id="SSF74650">
    <property type="entry name" value="Galactose mutarotase-like"/>
    <property type="match status" value="1"/>
</dbReference>
<dbReference type="GO" id="GO:0016787">
    <property type="term" value="F:hydrolase activity"/>
    <property type="evidence" value="ECO:0007669"/>
    <property type="project" value="UniProtKB-KW"/>
</dbReference>
<evidence type="ECO:0000313" key="4">
    <source>
        <dbReference type="Proteomes" id="UP001596091"/>
    </source>
</evidence>
<evidence type="ECO:0000313" key="3">
    <source>
        <dbReference type="EMBL" id="MFC5862358.1"/>
    </source>
</evidence>
<evidence type="ECO:0000259" key="1">
    <source>
        <dbReference type="Pfam" id="PF00723"/>
    </source>
</evidence>